<accession>A0ABS7J5X6</accession>
<dbReference type="EMBL" id="JAIGNO010000005">
    <property type="protein sequence ID" value="MBX7482737.1"/>
    <property type="molecule type" value="Genomic_DNA"/>
</dbReference>
<organism evidence="8 9">
    <name type="scientific">Qipengyuania qiaonensis</name>
    <dbReference type="NCBI Taxonomy" id="2867240"/>
    <lineage>
        <taxon>Bacteria</taxon>
        <taxon>Pseudomonadati</taxon>
        <taxon>Pseudomonadota</taxon>
        <taxon>Alphaproteobacteria</taxon>
        <taxon>Sphingomonadales</taxon>
        <taxon>Erythrobacteraceae</taxon>
        <taxon>Qipengyuania</taxon>
    </lineage>
</organism>
<dbReference type="Pfam" id="PF04347">
    <property type="entry name" value="FliO"/>
    <property type="match status" value="1"/>
</dbReference>
<dbReference type="PANTHER" id="PTHR38766">
    <property type="entry name" value="FLAGELLAR PROTEIN FLIO"/>
    <property type="match status" value="1"/>
</dbReference>
<evidence type="ECO:0000256" key="1">
    <source>
        <dbReference type="ARBA" id="ARBA00022475"/>
    </source>
</evidence>
<keyword evidence="5 7" id="KW-0975">Bacterial flagellum</keyword>
<keyword evidence="8" id="KW-0282">Flagellum</keyword>
<comment type="subcellular location">
    <subcellularLocation>
        <location evidence="7">Cell membrane</location>
    </subcellularLocation>
    <subcellularLocation>
        <location evidence="7">Bacterial flagellum basal body</location>
    </subcellularLocation>
</comment>
<dbReference type="Proteomes" id="UP000755104">
    <property type="component" value="Unassembled WGS sequence"/>
</dbReference>
<keyword evidence="3 7" id="KW-1133">Transmembrane helix</keyword>
<dbReference type="NCBIfam" id="TIGR03500">
    <property type="entry name" value="FliO_TIGR"/>
    <property type="match status" value="1"/>
</dbReference>
<evidence type="ECO:0000313" key="9">
    <source>
        <dbReference type="Proteomes" id="UP000755104"/>
    </source>
</evidence>
<dbReference type="InterPro" id="IPR052205">
    <property type="entry name" value="FliO/MopB"/>
</dbReference>
<dbReference type="InterPro" id="IPR022781">
    <property type="entry name" value="Flagellar_biosynth_FliO"/>
</dbReference>
<keyword evidence="9" id="KW-1185">Reference proteome</keyword>
<evidence type="ECO:0000256" key="5">
    <source>
        <dbReference type="ARBA" id="ARBA00023143"/>
    </source>
</evidence>
<keyword evidence="2 7" id="KW-0812">Transmembrane</keyword>
<gene>
    <name evidence="8" type="primary">fliO</name>
    <name evidence="8" type="ORF">K3174_09340</name>
</gene>
<proteinExistence type="inferred from homology"/>
<keyword evidence="8" id="KW-0966">Cell projection</keyword>
<evidence type="ECO:0000256" key="3">
    <source>
        <dbReference type="ARBA" id="ARBA00022989"/>
    </source>
</evidence>
<dbReference type="PANTHER" id="PTHR38766:SF1">
    <property type="entry name" value="FLAGELLAR PROTEIN FLIO"/>
    <property type="match status" value="1"/>
</dbReference>
<keyword evidence="1 7" id="KW-1003">Cell membrane</keyword>
<evidence type="ECO:0000256" key="2">
    <source>
        <dbReference type="ARBA" id="ARBA00022692"/>
    </source>
</evidence>
<evidence type="ECO:0000313" key="8">
    <source>
        <dbReference type="EMBL" id="MBX7482737.1"/>
    </source>
</evidence>
<comment type="caution">
    <text evidence="8">The sequence shown here is derived from an EMBL/GenBank/DDBJ whole genome shotgun (WGS) entry which is preliminary data.</text>
</comment>
<keyword evidence="8" id="KW-0969">Cilium</keyword>
<evidence type="ECO:0000256" key="6">
    <source>
        <dbReference type="ARBA" id="ARBA00037937"/>
    </source>
</evidence>
<keyword evidence="4 7" id="KW-0472">Membrane</keyword>
<evidence type="ECO:0000256" key="4">
    <source>
        <dbReference type="ARBA" id="ARBA00023136"/>
    </source>
</evidence>
<name>A0ABS7J5X6_9SPHN</name>
<comment type="similarity">
    <text evidence="6 7">Belongs to the FliO/MopB family.</text>
</comment>
<protein>
    <recommendedName>
        <fullName evidence="7">Flagellar protein</fullName>
    </recommendedName>
</protein>
<reference evidence="8 9" key="1">
    <citation type="submission" date="2021-08" db="EMBL/GenBank/DDBJ databases">
        <title>Comparative Genomics Analysis of the Genus Qipengyuania Reveals Extensive Genetic Diversity and Metabolic Versatility, Including the Description of Fifteen Novel Species.</title>
        <authorList>
            <person name="Liu Y."/>
        </authorList>
    </citation>
    <scope>NUCLEOTIDE SEQUENCE [LARGE SCALE GENOMIC DNA]</scope>
    <source>
        <strain evidence="8 9">6D47A</strain>
    </source>
</reference>
<evidence type="ECO:0000256" key="7">
    <source>
        <dbReference type="RuleBase" id="RU362064"/>
    </source>
</evidence>
<dbReference type="RefSeq" id="WP_221558002.1">
    <property type="nucleotide sequence ID" value="NZ_JAIGNO010000005.1"/>
</dbReference>
<feature type="transmembrane region" description="Helical" evidence="7">
    <location>
        <begin position="6"/>
        <end position="31"/>
    </location>
</feature>
<sequence length="128" mass="13587">MSTGTIFSSLLAIVLALAIVLGLAFTVIWLLRKLQDSRLGTGDEAVSGRSLRFVRALPLGPRERLVMVESGGEQLLLGVTGGVVTLVAHWDGDGRLLGKPSEEAAVRQRLSPTMLAAMRERPGSAHDG</sequence>